<keyword evidence="1" id="KW-1133">Transmembrane helix</keyword>
<evidence type="ECO:0000256" key="1">
    <source>
        <dbReference type="SAM" id="Phobius"/>
    </source>
</evidence>
<dbReference type="Gene3D" id="3.40.720.10">
    <property type="entry name" value="Alkaline Phosphatase, subunit A"/>
    <property type="match status" value="1"/>
</dbReference>
<feature type="transmembrane region" description="Helical" evidence="1">
    <location>
        <begin position="55"/>
        <end position="73"/>
    </location>
</feature>
<keyword evidence="3" id="KW-1185">Reference proteome</keyword>
<accession>A0A1I6H2I4</accession>
<dbReference type="EMBL" id="FOYV01000001">
    <property type="protein sequence ID" value="SFR48620.1"/>
    <property type="molecule type" value="Genomic_DNA"/>
</dbReference>
<dbReference type="SUPFAM" id="SSF53649">
    <property type="entry name" value="Alkaline phosphatase-like"/>
    <property type="match status" value="1"/>
</dbReference>
<evidence type="ECO:0008006" key="4">
    <source>
        <dbReference type="Google" id="ProtNLM"/>
    </source>
</evidence>
<gene>
    <name evidence="2" type="ORF">SAMN04488073_2113</name>
</gene>
<dbReference type="RefSeq" id="WP_091989354.1">
    <property type="nucleotide sequence ID" value="NZ_FOYV01000001.1"/>
</dbReference>
<sequence length="518" mass="55850">MSRHRLLISLVLLNGLLLVPALALPGNNPVLAVEALVVWAALCGLTQHRQRLSSVLAAVYALLVLLVLADALIRQSLGRGLNLYLEIGLLDATWNLLTTNLGPALAVAGLLFLAIALVALGWLFRCLLGQVGQHAPRQMSKPLWLMAGLAAAGSVTPWIGSPAWALVAHQASLVHQTHNTQQAFASELGTGSGGQRQASPLAQLAGRDVIFGFVESYGISALADDRYRPLTQPALDTLARELKAAGLTVATGRLQSPIQGGQSWLGHTSVLSGLWIGNQLAYETLLSSGYSTLIDDFRSTGHRTLAIMPAITQPWPEGRLLGYSQIYDHDDLGYLGPAFNWVTMPDQYTWYRFQQLRQGSDRPVFAELALISSHAPWVPILPVLEDWEAIGRGEIFQRWQGAGEAPVSLWRDPDRVRLHYGQAIAYALATAGGFAGRYLGDSALLILLGDHQPAPLITGEGASRDVVVHVISADPALVAPFLSGQLPGFRPGVWPDLRTAGAPMSRFRAFLHDQFGDS</sequence>
<dbReference type="InterPro" id="IPR017850">
    <property type="entry name" value="Alkaline_phosphatase_core_sf"/>
</dbReference>
<keyword evidence="1" id="KW-0472">Membrane</keyword>
<name>A0A1I6H2I4_9GAMM</name>
<protein>
    <recommendedName>
        <fullName evidence="4">Phosphoglycerol transferase MdoB</fullName>
    </recommendedName>
</protein>
<reference evidence="3" key="1">
    <citation type="submission" date="2016-10" db="EMBL/GenBank/DDBJ databases">
        <authorList>
            <person name="Varghese N."/>
            <person name="Submissions S."/>
        </authorList>
    </citation>
    <scope>NUCLEOTIDE SEQUENCE [LARGE SCALE GENOMIC DNA]</scope>
    <source>
        <strain evidence="3">CGMCC 1.6294</strain>
    </source>
</reference>
<dbReference type="STRING" id="375760.SAMN04488073_2113"/>
<proteinExistence type="predicted"/>
<dbReference type="OrthoDB" id="1376015at2"/>
<organism evidence="2 3">
    <name type="scientific">Marinobacter gudaonensis</name>
    <dbReference type="NCBI Taxonomy" id="375760"/>
    <lineage>
        <taxon>Bacteria</taxon>
        <taxon>Pseudomonadati</taxon>
        <taxon>Pseudomonadota</taxon>
        <taxon>Gammaproteobacteria</taxon>
        <taxon>Pseudomonadales</taxon>
        <taxon>Marinobacteraceae</taxon>
        <taxon>Marinobacter</taxon>
    </lineage>
</organism>
<dbReference type="Proteomes" id="UP000199290">
    <property type="component" value="Unassembled WGS sequence"/>
</dbReference>
<keyword evidence="1" id="KW-0812">Transmembrane</keyword>
<dbReference type="AlphaFoldDB" id="A0A1I6H2I4"/>
<feature type="transmembrane region" description="Helical" evidence="1">
    <location>
        <begin position="103"/>
        <end position="123"/>
    </location>
</feature>
<evidence type="ECO:0000313" key="3">
    <source>
        <dbReference type="Proteomes" id="UP000199290"/>
    </source>
</evidence>
<feature type="transmembrane region" description="Helical" evidence="1">
    <location>
        <begin position="143"/>
        <end position="167"/>
    </location>
</feature>
<evidence type="ECO:0000313" key="2">
    <source>
        <dbReference type="EMBL" id="SFR48620.1"/>
    </source>
</evidence>